<gene>
    <name evidence="2" type="ORF">Tsubulata_046430</name>
</gene>
<evidence type="ECO:0000313" key="3">
    <source>
        <dbReference type="Proteomes" id="UP001141552"/>
    </source>
</evidence>
<dbReference type="SUPFAM" id="SSF52058">
    <property type="entry name" value="L domain-like"/>
    <property type="match status" value="1"/>
</dbReference>
<dbReference type="OrthoDB" id="1848700at2759"/>
<comment type="caution">
    <text evidence="2">The sequence shown here is derived from an EMBL/GenBank/DDBJ whole genome shotgun (WGS) entry which is preliminary data.</text>
</comment>
<reference evidence="2" key="2">
    <citation type="journal article" date="2023" name="Plants (Basel)">
        <title>Annotation of the Turnera subulata (Passifloraceae) Draft Genome Reveals the S-Locus Evolved after the Divergence of Turneroideae from Passifloroideae in a Stepwise Manner.</title>
        <authorList>
            <person name="Henning P.M."/>
            <person name="Roalson E.H."/>
            <person name="Mir W."/>
            <person name="McCubbin A.G."/>
            <person name="Shore J.S."/>
        </authorList>
    </citation>
    <scope>NUCLEOTIDE SEQUENCE</scope>
    <source>
        <strain evidence="2">F60SS</strain>
    </source>
</reference>
<sequence length="361" mass="40707">GNPKTAKPNGEYRLSNLPDDVIHRILTSLRDTASAARTAVFSKRWRYLWISLPDLSFQITSFRWEFLVYVLLRRNRNRKLNSFRACIASDTDRFSDEVGLRNWVIDYVVRAGVCHLDLSHADPYERFPVPPGLLGCRTLKTLTLGDLDVTVLSSSAACFHGVTDLCLDNCAFRGHFDVSAIFPNLVKLRLLHTEVSGDDDHCGTNGFMEISTTQLVYLNMVHLLCQRVKISAPNLQVFKISDIGSVISDFFVFDLPSLRHAEVLLYDDQEADTVFKLLYWIRNVESLVLSTGTLEDLDEAGLLKHQTFSFGNLTSLKLLVPKDKPLLSVHEGVKTYLLSGTPHPQNVDIDLDSLPRVPNED</sequence>
<dbReference type="Pfam" id="PF00646">
    <property type="entry name" value="F-box"/>
    <property type="match status" value="1"/>
</dbReference>
<evidence type="ECO:0000313" key="2">
    <source>
        <dbReference type="EMBL" id="KAJ4843136.1"/>
    </source>
</evidence>
<protein>
    <recommendedName>
        <fullName evidence="1">F-box domain-containing protein</fullName>
    </recommendedName>
</protein>
<organism evidence="2 3">
    <name type="scientific">Turnera subulata</name>
    <dbReference type="NCBI Taxonomy" id="218843"/>
    <lineage>
        <taxon>Eukaryota</taxon>
        <taxon>Viridiplantae</taxon>
        <taxon>Streptophyta</taxon>
        <taxon>Embryophyta</taxon>
        <taxon>Tracheophyta</taxon>
        <taxon>Spermatophyta</taxon>
        <taxon>Magnoliopsida</taxon>
        <taxon>eudicotyledons</taxon>
        <taxon>Gunneridae</taxon>
        <taxon>Pentapetalae</taxon>
        <taxon>rosids</taxon>
        <taxon>fabids</taxon>
        <taxon>Malpighiales</taxon>
        <taxon>Passifloraceae</taxon>
        <taxon>Turnera</taxon>
    </lineage>
</organism>
<keyword evidence="3" id="KW-1185">Reference proteome</keyword>
<accession>A0A9Q0JHT8</accession>
<evidence type="ECO:0000259" key="1">
    <source>
        <dbReference type="Pfam" id="PF00646"/>
    </source>
</evidence>
<dbReference type="InterPro" id="IPR001810">
    <property type="entry name" value="F-box_dom"/>
</dbReference>
<dbReference type="PANTHER" id="PTHR31900">
    <property type="entry name" value="F-BOX/RNI SUPERFAMILY PROTEIN-RELATED"/>
    <property type="match status" value="1"/>
</dbReference>
<dbReference type="Gene3D" id="3.80.10.10">
    <property type="entry name" value="Ribonuclease Inhibitor"/>
    <property type="match status" value="1"/>
</dbReference>
<dbReference type="InterPro" id="IPR032675">
    <property type="entry name" value="LRR_dom_sf"/>
</dbReference>
<reference evidence="2" key="1">
    <citation type="submission" date="2022-02" db="EMBL/GenBank/DDBJ databases">
        <authorList>
            <person name="Henning P.M."/>
            <person name="McCubbin A.G."/>
            <person name="Shore J.S."/>
        </authorList>
    </citation>
    <scope>NUCLEOTIDE SEQUENCE</scope>
    <source>
        <strain evidence="2">F60SS</strain>
        <tissue evidence="2">Leaves</tissue>
    </source>
</reference>
<name>A0A9Q0JHT8_9ROSI</name>
<proteinExistence type="predicted"/>
<dbReference type="PANTHER" id="PTHR31900:SF30">
    <property type="entry name" value="SUPERFAMILY PROTEIN, PUTATIVE-RELATED"/>
    <property type="match status" value="1"/>
</dbReference>
<dbReference type="AlphaFoldDB" id="A0A9Q0JHT8"/>
<dbReference type="EMBL" id="JAKUCV010002310">
    <property type="protein sequence ID" value="KAJ4843136.1"/>
    <property type="molecule type" value="Genomic_DNA"/>
</dbReference>
<dbReference type="Proteomes" id="UP001141552">
    <property type="component" value="Unassembled WGS sequence"/>
</dbReference>
<feature type="domain" description="F-box" evidence="1">
    <location>
        <begin position="14"/>
        <end position="53"/>
    </location>
</feature>
<dbReference type="InterPro" id="IPR050232">
    <property type="entry name" value="FBL13/AtMIF1-like"/>
</dbReference>
<feature type="non-terminal residue" evidence="2">
    <location>
        <position position="361"/>
    </location>
</feature>